<comment type="caution">
    <text evidence="1">The sequence shown here is derived from an EMBL/GenBank/DDBJ whole genome shotgun (WGS) entry which is preliminary data.</text>
</comment>
<organism evidence="1 2">
    <name type="scientific">Solea senegalensis</name>
    <name type="common">Senegalese sole</name>
    <dbReference type="NCBI Taxonomy" id="28829"/>
    <lineage>
        <taxon>Eukaryota</taxon>
        <taxon>Metazoa</taxon>
        <taxon>Chordata</taxon>
        <taxon>Craniata</taxon>
        <taxon>Vertebrata</taxon>
        <taxon>Euteleostomi</taxon>
        <taxon>Actinopterygii</taxon>
        <taxon>Neopterygii</taxon>
        <taxon>Teleostei</taxon>
        <taxon>Neoteleostei</taxon>
        <taxon>Acanthomorphata</taxon>
        <taxon>Carangaria</taxon>
        <taxon>Pleuronectiformes</taxon>
        <taxon>Pleuronectoidei</taxon>
        <taxon>Soleidae</taxon>
        <taxon>Solea</taxon>
    </lineage>
</organism>
<keyword evidence="2" id="KW-1185">Reference proteome</keyword>
<sequence>MLDLASDTNYITHQVAEKLGLTGEPVLIALHGVKTFKEIIQTKRYLVTIKVWTPQRTLRLRQLNCYGLDTIARVGHVVTSEHLEKFFSGVEPGELTRPESIDLLIGAGESPLAPNKLQEIGNLVLWDGPLGKTVSGRHPRLVEKQLTLLSTACVLVLLPDTLSLQANLQKEKKSSSGHFLP</sequence>
<gene>
    <name evidence="1" type="ORF">JOB18_017835</name>
</gene>
<accession>A0AAV6Q9I1</accession>
<reference evidence="1 2" key="1">
    <citation type="journal article" date="2021" name="Sci. Rep.">
        <title>Chromosome anchoring in Senegalese sole (Solea senegalensis) reveals sex-associated markers and genome rearrangements in flatfish.</title>
        <authorList>
            <person name="Guerrero-Cozar I."/>
            <person name="Gomez-Garrido J."/>
            <person name="Berbel C."/>
            <person name="Martinez-Blanch J.F."/>
            <person name="Alioto T."/>
            <person name="Claros M.G."/>
            <person name="Gagnaire P.A."/>
            <person name="Manchado M."/>
        </authorList>
    </citation>
    <scope>NUCLEOTIDE SEQUENCE [LARGE SCALE GENOMIC DNA]</scope>
    <source>
        <strain evidence="1">Sse05_10M</strain>
    </source>
</reference>
<dbReference type="Proteomes" id="UP000693946">
    <property type="component" value="Linkage Group LG6"/>
</dbReference>
<dbReference type="AlphaFoldDB" id="A0AAV6Q9I1"/>
<evidence type="ECO:0000313" key="1">
    <source>
        <dbReference type="EMBL" id="KAG7485761.1"/>
    </source>
</evidence>
<evidence type="ECO:0000313" key="2">
    <source>
        <dbReference type="Proteomes" id="UP000693946"/>
    </source>
</evidence>
<protein>
    <submittedName>
        <fullName evidence="1">Uncharacterized protein</fullName>
    </submittedName>
</protein>
<dbReference type="EMBL" id="JAGKHQ010000018">
    <property type="protein sequence ID" value="KAG7485761.1"/>
    <property type="molecule type" value="Genomic_DNA"/>
</dbReference>
<proteinExistence type="predicted"/>
<name>A0AAV6Q9I1_SOLSE</name>